<feature type="compositionally biased region" description="Basic and acidic residues" evidence="1">
    <location>
        <begin position="389"/>
        <end position="400"/>
    </location>
</feature>
<dbReference type="NCBIfam" id="NF040712">
    <property type="entry name" value="SepH"/>
    <property type="match status" value="1"/>
</dbReference>
<proteinExistence type="predicted"/>
<feature type="compositionally biased region" description="Low complexity" evidence="1">
    <location>
        <begin position="335"/>
        <end position="369"/>
    </location>
</feature>
<keyword evidence="4" id="KW-1185">Reference proteome</keyword>
<feature type="compositionally biased region" description="Polar residues" evidence="1">
    <location>
        <begin position="191"/>
        <end position="206"/>
    </location>
</feature>
<reference evidence="4" key="1">
    <citation type="journal article" date="2019" name="Int. J. Syst. Evol. Microbiol.">
        <title>The Global Catalogue of Microorganisms (GCM) 10K type strain sequencing project: providing services to taxonomists for standard genome sequencing and annotation.</title>
        <authorList>
            <consortium name="The Broad Institute Genomics Platform"/>
            <consortium name="The Broad Institute Genome Sequencing Center for Infectious Disease"/>
            <person name="Wu L."/>
            <person name="Ma J."/>
        </authorList>
    </citation>
    <scope>NUCLEOTIDE SEQUENCE [LARGE SCALE GENOMIC DNA]</scope>
    <source>
        <strain evidence="4">NBRC 108565</strain>
    </source>
</reference>
<evidence type="ECO:0000256" key="1">
    <source>
        <dbReference type="SAM" id="MobiDB-lite"/>
    </source>
</evidence>
<evidence type="ECO:0000313" key="3">
    <source>
        <dbReference type="EMBL" id="BDZ43368.1"/>
    </source>
</evidence>
<sequence>MRRDRARLEHWRAAGTTDLSPREIQSRLRAGEPAREVAEAAGVPVEHVRRYEGPVAAEQAYVIGRMRSAVTHDPVPSGGRRPADPPTIGDRVTQRLAVRGIAEDAAVWTATRSGNEPWNVAVTFQIGDDDRHAGWTFDPQSRELHAQDDEARWLTEPDADDAMDVWDAASGRDGNRPPAPSTDEWPALSAVTITGTASDTSLSSAGATDDEDADTPPEAVDATATMLDDLRRRRGVRKERSAGVQEVFRGFGPARQSASPASDAEPEDRSRTADDASPDDAPGSPAPEARGRLLHLPRSKTSTNGSGAVETEPSARPGARSGTSPATSDTAKEPATGSTGSTASSGSAATTSQGDASKGGASKGSTPKGAQGGRDDGSSRPSSGPPQRSEQKSAPDGDRKGARKGRPKVPSWDEIVFGAKHD</sequence>
<evidence type="ECO:0000259" key="2">
    <source>
        <dbReference type="Pfam" id="PF11268"/>
    </source>
</evidence>
<dbReference type="InterPro" id="IPR047682">
    <property type="entry name" value="SepH-like"/>
</dbReference>
<feature type="domain" description="DUF3071" evidence="2">
    <location>
        <begin position="2"/>
        <end position="137"/>
    </location>
</feature>
<dbReference type="InterPro" id="IPR021421">
    <property type="entry name" value="DUF3071"/>
</dbReference>
<feature type="compositionally biased region" description="Low complexity" evidence="1">
    <location>
        <begin position="379"/>
        <end position="388"/>
    </location>
</feature>
<evidence type="ECO:0000313" key="4">
    <source>
        <dbReference type="Proteomes" id="UP001321475"/>
    </source>
</evidence>
<feature type="region of interest" description="Disordered" evidence="1">
    <location>
        <begin position="154"/>
        <end position="422"/>
    </location>
</feature>
<organism evidence="3 4">
    <name type="scientific">Paraoerskovia sediminicola</name>
    <dbReference type="NCBI Taxonomy" id="1138587"/>
    <lineage>
        <taxon>Bacteria</taxon>
        <taxon>Bacillati</taxon>
        <taxon>Actinomycetota</taxon>
        <taxon>Actinomycetes</taxon>
        <taxon>Micrococcales</taxon>
        <taxon>Cellulomonadaceae</taxon>
        <taxon>Paraoerskovia</taxon>
    </lineage>
</organism>
<gene>
    <name evidence="3" type="ORF">GCM10025865_26670</name>
</gene>
<accession>A0ABN6XH07</accession>
<dbReference type="Proteomes" id="UP001321475">
    <property type="component" value="Chromosome"/>
</dbReference>
<dbReference type="Pfam" id="PF11268">
    <property type="entry name" value="DUF3071"/>
    <property type="match status" value="1"/>
</dbReference>
<dbReference type="RefSeq" id="WP_286217634.1">
    <property type="nucleotide sequence ID" value="NZ_AP027729.1"/>
</dbReference>
<dbReference type="EMBL" id="AP027729">
    <property type="protein sequence ID" value="BDZ43368.1"/>
    <property type="molecule type" value="Genomic_DNA"/>
</dbReference>
<name>A0ABN6XH07_9CELL</name>
<protein>
    <recommendedName>
        <fullName evidence="2">DUF3071 domain-containing protein</fullName>
    </recommendedName>
</protein>